<keyword evidence="9 10" id="KW-0472">Membrane</keyword>
<keyword evidence="12" id="KW-1185">Reference proteome</keyword>
<dbReference type="PANTHER" id="PTHR21320">
    <property type="entry name" value="CYTOCHROME C OXIDASE ASSEMBLY PROTEIN COX11-RELATED"/>
    <property type="match status" value="1"/>
</dbReference>
<dbReference type="InterPro" id="IPR023471">
    <property type="entry name" value="CtaG/Cox11_dom_sf"/>
</dbReference>
<dbReference type="GO" id="GO:0005507">
    <property type="term" value="F:copper ion binding"/>
    <property type="evidence" value="ECO:0007669"/>
    <property type="project" value="InterPro"/>
</dbReference>
<dbReference type="AlphaFoldDB" id="A0A3L8PV13"/>
<comment type="subcellular location">
    <subcellularLocation>
        <location evidence="2">Cell inner membrane</location>
        <topology evidence="2">Single-pass type II membrane protein</topology>
        <orientation evidence="2">Periplasmic side</orientation>
    </subcellularLocation>
</comment>
<reference evidence="11 12" key="1">
    <citation type="submission" date="2018-09" db="EMBL/GenBank/DDBJ databases">
        <title>Phylogeny of the Shewanellaceae, and recommendation for two new genera, Pseudoshewanella and Parashewanella.</title>
        <authorList>
            <person name="Wang G."/>
        </authorList>
    </citation>
    <scope>NUCLEOTIDE SEQUENCE [LARGE SCALE GENOMIC DNA]</scope>
    <source>
        <strain evidence="11 12">C51</strain>
    </source>
</reference>
<dbReference type="NCBIfam" id="NF003465">
    <property type="entry name" value="PRK05089.1"/>
    <property type="match status" value="1"/>
</dbReference>
<dbReference type="InterPro" id="IPR007533">
    <property type="entry name" value="Cyt_c_oxidase_assmbl_CtaG"/>
</dbReference>
<evidence type="ECO:0000256" key="1">
    <source>
        <dbReference type="ARBA" id="ARBA00004007"/>
    </source>
</evidence>
<accession>A0A3L8PV13</accession>
<gene>
    <name evidence="11" type="ORF">D5018_12975</name>
</gene>
<evidence type="ECO:0000256" key="3">
    <source>
        <dbReference type="ARBA" id="ARBA00009620"/>
    </source>
</evidence>
<keyword evidence="8" id="KW-0186">Copper</keyword>
<evidence type="ECO:0000256" key="10">
    <source>
        <dbReference type="SAM" id="Phobius"/>
    </source>
</evidence>
<keyword evidence="5 10" id="KW-0812">Transmembrane</keyword>
<dbReference type="SUPFAM" id="SSF110111">
    <property type="entry name" value="Ctag/Cox11"/>
    <property type="match status" value="1"/>
</dbReference>
<evidence type="ECO:0000256" key="7">
    <source>
        <dbReference type="ARBA" id="ARBA00022989"/>
    </source>
</evidence>
<protein>
    <recommendedName>
        <fullName evidence="4">Cytochrome c oxidase assembly protein CtaG</fullName>
    </recommendedName>
</protein>
<evidence type="ECO:0000256" key="2">
    <source>
        <dbReference type="ARBA" id="ARBA00004382"/>
    </source>
</evidence>
<dbReference type="PIRSF" id="PIRSF005413">
    <property type="entry name" value="COX11"/>
    <property type="match status" value="1"/>
</dbReference>
<dbReference type="OrthoDB" id="9804841at2"/>
<evidence type="ECO:0000256" key="6">
    <source>
        <dbReference type="ARBA" id="ARBA00022968"/>
    </source>
</evidence>
<dbReference type="Gene3D" id="2.60.370.10">
    <property type="entry name" value="Ctag/Cox11"/>
    <property type="match status" value="1"/>
</dbReference>
<keyword evidence="6" id="KW-0735">Signal-anchor</keyword>
<sequence length="192" mass="21425">MTKAPMSNNKKLMIYLVCGCIGMFGFGFALVPLYNVMCKQLGINGHSSNLPEKYKRELVVDKSRNIRVEFVTQIHPGLPYDFGAITKEVTVHPGELAHAQFYAKNNSNHLIVSQAIPSISPGQGTLYFHKTECFCFTQQPLKPQTKADLPVVFFIDPALPKEIHTITLSYTLYDVTKAVLAVHPEVAKQIES</sequence>
<dbReference type="GO" id="GO:0005886">
    <property type="term" value="C:plasma membrane"/>
    <property type="evidence" value="ECO:0007669"/>
    <property type="project" value="UniProtKB-SubCell"/>
</dbReference>
<evidence type="ECO:0000313" key="12">
    <source>
        <dbReference type="Proteomes" id="UP000281474"/>
    </source>
</evidence>
<keyword evidence="7 10" id="KW-1133">Transmembrane helix</keyword>
<proteinExistence type="inferred from homology"/>
<feature type="transmembrane region" description="Helical" evidence="10">
    <location>
        <begin position="12"/>
        <end position="34"/>
    </location>
</feature>
<evidence type="ECO:0000256" key="9">
    <source>
        <dbReference type="ARBA" id="ARBA00023136"/>
    </source>
</evidence>
<dbReference type="EMBL" id="QZEI01000039">
    <property type="protein sequence ID" value="RLV59257.1"/>
    <property type="molecule type" value="Genomic_DNA"/>
</dbReference>
<organism evidence="11 12">
    <name type="scientific">Parashewanella curva</name>
    <dbReference type="NCBI Taxonomy" id="2338552"/>
    <lineage>
        <taxon>Bacteria</taxon>
        <taxon>Pseudomonadati</taxon>
        <taxon>Pseudomonadota</taxon>
        <taxon>Gammaproteobacteria</taxon>
        <taxon>Alteromonadales</taxon>
        <taxon>Shewanellaceae</taxon>
        <taxon>Parashewanella</taxon>
    </lineage>
</organism>
<evidence type="ECO:0000256" key="8">
    <source>
        <dbReference type="ARBA" id="ARBA00023008"/>
    </source>
</evidence>
<dbReference type="Pfam" id="PF04442">
    <property type="entry name" value="CtaG_Cox11"/>
    <property type="match status" value="1"/>
</dbReference>
<evidence type="ECO:0000256" key="4">
    <source>
        <dbReference type="ARBA" id="ARBA00015384"/>
    </source>
</evidence>
<dbReference type="Proteomes" id="UP000281474">
    <property type="component" value="Unassembled WGS sequence"/>
</dbReference>
<evidence type="ECO:0000313" key="11">
    <source>
        <dbReference type="EMBL" id="RLV59257.1"/>
    </source>
</evidence>
<comment type="caution">
    <text evidence="11">The sequence shown here is derived from an EMBL/GenBank/DDBJ whole genome shotgun (WGS) entry which is preliminary data.</text>
</comment>
<dbReference type="PANTHER" id="PTHR21320:SF3">
    <property type="entry name" value="CYTOCHROME C OXIDASE ASSEMBLY PROTEIN COX11, MITOCHONDRIAL-RELATED"/>
    <property type="match status" value="1"/>
</dbReference>
<evidence type="ECO:0000256" key="5">
    <source>
        <dbReference type="ARBA" id="ARBA00022692"/>
    </source>
</evidence>
<dbReference type="RefSeq" id="WP_121839426.1">
    <property type="nucleotide sequence ID" value="NZ_ML014788.1"/>
</dbReference>
<comment type="function">
    <text evidence="1">Exerts its effect at some terminal stage of cytochrome c oxidase synthesis, probably by being involved in the insertion of the copper B into subunit I.</text>
</comment>
<name>A0A3L8PV13_9GAMM</name>
<comment type="similarity">
    <text evidence="3">Belongs to the COX11/CtaG family.</text>
</comment>